<protein>
    <submittedName>
        <fullName evidence="6">Metalloenzyme domain protein</fullName>
    </submittedName>
</protein>
<dbReference type="Proteomes" id="UP000003860">
    <property type="component" value="Unassembled WGS sequence"/>
</dbReference>
<evidence type="ECO:0000256" key="2">
    <source>
        <dbReference type="ARBA" id="ARBA00022723"/>
    </source>
</evidence>
<reference evidence="6" key="2">
    <citation type="submission" date="2011-01" db="EMBL/GenBank/DDBJ databases">
        <title>The Non-contiguous Finished genome of Clostridium papyrosolvens.</title>
        <authorList>
            <person name="Lucas S."/>
            <person name="Copeland A."/>
            <person name="Lapidus A."/>
            <person name="Cheng J.-F."/>
            <person name="Goodwin L."/>
            <person name="Pitluck S."/>
            <person name="Misra M."/>
            <person name="Chertkov O."/>
            <person name="Detter J.C."/>
            <person name="Han C."/>
            <person name="Tapia R."/>
            <person name="Land M."/>
            <person name="Hauser L."/>
            <person name="Kyrpides N."/>
            <person name="Ivanova N."/>
            <person name="Pagani I."/>
            <person name="Mouttaki H."/>
            <person name="He Z."/>
            <person name="Zhou J."/>
            <person name="Hemme C.L."/>
            <person name="Woyke T."/>
        </authorList>
    </citation>
    <scope>NUCLEOTIDE SEQUENCE [LARGE SCALE GENOMIC DNA]</scope>
    <source>
        <strain evidence="6">DSM 2782</strain>
    </source>
</reference>
<evidence type="ECO:0000259" key="5">
    <source>
        <dbReference type="Pfam" id="PF01676"/>
    </source>
</evidence>
<dbReference type="PANTHER" id="PTHR21110:SF0">
    <property type="entry name" value="PHOSPHOPENTOMUTASE"/>
    <property type="match status" value="1"/>
</dbReference>
<dbReference type="OrthoDB" id="9778226at2"/>
<dbReference type="InterPro" id="IPR010045">
    <property type="entry name" value="DeoB"/>
</dbReference>
<keyword evidence="2" id="KW-0479">Metal-binding</keyword>
<evidence type="ECO:0000256" key="1">
    <source>
        <dbReference type="ARBA" id="ARBA00010373"/>
    </source>
</evidence>
<evidence type="ECO:0000256" key="4">
    <source>
        <dbReference type="ARBA" id="ARBA00023235"/>
    </source>
</evidence>
<comment type="similarity">
    <text evidence="1">Belongs to the phosphopentomutase family.</text>
</comment>
<dbReference type="eggNOG" id="COG0696">
    <property type="taxonomic scope" value="Bacteria"/>
</dbReference>
<dbReference type="STRING" id="588581.Cpap_2254"/>
<evidence type="ECO:0000313" key="6">
    <source>
        <dbReference type="EMBL" id="EGD47851.1"/>
    </source>
</evidence>
<dbReference type="GO" id="GO:0043094">
    <property type="term" value="P:metabolic compound salvage"/>
    <property type="evidence" value="ECO:0007669"/>
    <property type="project" value="InterPro"/>
</dbReference>
<dbReference type="EMBL" id="ACXX02000006">
    <property type="protein sequence ID" value="EGD47851.1"/>
    <property type="molecule type" value="Genomic_DNA"/>
</dbReference>
<evidence type="ECO:0000256" key="3">
    <source>
        <dbReference type="ARBA" id="ARBA00023211"/>
    </source>
</evidence>
<keyword evidence="3" id="KW-0464">Manganese</keyword>
<keyword evidence="7" id="KW-1185">Reference proteome</keyword>
<reference evidence="6" key="1">
    <citation type="submission" date="2009-07" db="EMBL/GenBank/DDBJ databases">
        <authorList>
            <consortium name="US DOE Joint Genome Institute (JGI-PGF)"/>
            <person name="Lucas S."/>
            <person name="Copeland A."/>
            <person name="Lapidus A."/>
            <person name="Glavina del Rio T."/>
            <person name="Tice H."/>
            <person name="Bruce D."/>
            <person name="Goodwin L."/>
            <person name="Pitluck S."/>
            <person name="Larimer F."/>
            <person name="Land M.L."/>
            <person name="Mouttaki H."/>
            <person name="He Z."/>
            <person name="Zhou J."/>
            <person name="Hemme C.L."/>
        </authorList>
    </citation>
    <scope>NUCLEOTIDE SEQUENCE [LARGE SCALE GENOMIC DNA]</scope>
    <source>
        <strain evidence="6">DSM 2782</strain>
    </source>
</reference>
<dbReference type="GO" id="GO:0008973">
    <property type="term" value="F:phosphopentomutase activity"/>
    <property type="evidence" value="ECO:0007669"/>
    <property type="project" value="InterPro"/>
</dbReference>
<dbReference type="GO" id="GO:0005829">
    <property type="term" value="C:cytosol"/>
    <property type="evidence" value="ECO:0007669"/>
    <property type="project" value="TreeGrafter"/>
</dbReference>
<dbReference type="InterPro" id="IPR017850">
    <property type="entry name" value="Alkaline_phosphatase_core_sf"/>
</dbReference>
<keyword evidence="4" id="KW-0413">Isomerase</keyword>
<evidence type="ECO:0000313" key="7">
    <source>
        <dbReference type="Proteomes" id="UP000003860"/>
    </source>
</evidence>
<feature type="domain" description="Metalloenzyme" evidence="5">
    <location>
        <begin position="1"/>
        <end position="287"/>
    </location>
</feature>
<dbReference type="GO" id="GO:0009117">
    <property type="term" value="P:nucleotide metabolic process"/>
    <property type="evidence" value="ECO:0007669"/>
    <property type="project" value="InterPro"/>
</dbReference>
<comment type="caution">
    <text evidence="6">The sequence shown here is derived from an EMBL/GenBank/DDBJ whole genome shotgun (WGS) entry which is preliminary data.</text>
</comment>
<proteinExistence type="inferred from homology"/>
<dbReference type="AlphaFoldDB" id="F1TCY4"/>
<dbReference type="GO" id="GO:0000287">
    <property type="term" value="F:magnesium ion binding"/>
    <property type="evidence" value="ECO:0007669"/>
    <property type="project" value="InterPro"/>
</dbReference>
<dbReference type="PANTHER" id="PTHR21110">
    <property type="entry name" value="PHOSPHOPENTOMUTASE"/>
    <property type="match status" value="1"/>
</dbReference>
<dbReference type="RefSeq" id="WP_004619220.1">
    <property type="nucleotide sequence ID" value="NZ_ACXX02000006.1"/>
</dbReference>
<dbReference type="SUPFAM" id="SSF53649">
    <property type="entry name" value="Alkaline phosphatase-like"/>
    <property type="match status" value="1"/>
</dbReference>
<accession>F1TCY4</accession>
<dbReference type="Pfam" id="PF01676">
    <property type="entry name" value="Metalloenzyme"/>
    <property type="match status" value="1"/>
</dbReference>
<gene>
    <name evidence="6" type="ORF">Cpap_2254</name>
</gene>
<dbReference type="InterPro" id="IPR006124">
    <property type="entry name" value="Metalloenzyme"/>
</dbReference>
<name>F1TCY4_9FIRM</name>
<organism evidence="6 7">
    <name type="scientific">Ruminiclostridium papyrosolvens DSM 2782</name>
    <dbReference type="NCBI Taxonomy" id="588581"/>
    <lineage>
        <taxon>Bacteria</taxon>
        <taxon>Bacillati</taxon>
        <taxon>Bacillota</taxon>
        <taxon>Clostridia</taxon>
        <taxon>Eubacteriales</taxon>
        <taxon>Oscillospiraceae</taxon>
        <taxon>Ruminiclostridium</taxon>
    </lineage>
</organism>
<sequence length="291" mass="32921">MKVIFIFLDGVGIGEKDRKANPVYATQKQVLARLIDNARFQADASMGVEGLPQSATGQTAIFTGVNAPKVLNRHLSGQPTISLKKVIYKSNIFSELVKMGYEVTSSNVYRDEYLENMLNVKDRKHRPSVTSVMSMAAGIEFRTVDEFINENGVYHDITGETLKESGYEVDTVTPKRAAQNLYRLSRNYDFILYEHFLTDIQGHKADFDEAVDLIDRLDNFFEELMKQMNFEEDVLIMTSDHGNIEDVSIHTHTMNKVPVVVLGKKAENIKTEVHSLTDIMPFVLEVFSKNG</sequence>
<dbReference type="Gene3D" id="3.40.720.10">
    <property type="entry name" value="Alkaline Phosphatase, subunit A"/>
    <property type="match status" value="1"/>
</dbReference>